<evidence type="ECO:0000313" key="1">
    <source>
        <dbReference type="EMBL" id="PPR84663.1"/>
    </source>
</evidence>
<name>A0A2P5W0N8_GOSBA</name>
<reference evidence="1 2" key="1">
    <citation type="submission" date="2015-01" db="EMBL/GenBank/DDBJ databases">
        <title>Genome of allotetraploid Gossypium barbadense reveals genomic plasticity and fiber elongation in cotton evolution.</title>
        <authorList>
            <person name="Chen X."/>
            <person name="Liu X."/>
            <person name="Zhao B."/>
            <person name="Zheng H."/>
            <person name="Hu Y."/>
            <person name="Lu G."/>
            <person name="Yang C."/>
            <person name="Chen J."/>
            <person name="Shan C."/>
            <person name="Zhang L."/>
            <person name="Zhou Y."/>
            <person name="Wang L."/>
            <person name="Guo W."/>
            <person name="Bai Y."/>
            <person name="Ruan J."/>
            <person name="Shangguan X."/>
            <person name="Mao Y."/>
            <person name="Jiang J."/>
            <person name="Zhu Y."/>
            <person name="Lei J."/>
            <person name="Kang H."/>
            <person name="Chen S."/>
            <person name="He X."/>
            <person name="Wang R."/>
            <person name="Wang Y."/>
            <person name="Chen J."/>
            <person name="Wang L."/>
            <person name="Yu S."/>
            <person name="Wang B."/>
            <person name="Wei J."/>
            <person name="Song S."/>
            <person name="Lu X."/>
            <person name="Gao Z."/>
            <person name="Gu W."/>
            <person name="Deng X."/>
            <person name="Ma D."/>
            <person name="Wang S."/>
            <person name="Liang W."/>
            <person name="Fang L."/>
            <person name="Cai C."/>
            <person name="Zhu X."/>
            <person name="Zhou B."/>
            <person name="Zhang Y."/>
            <person name="Chen Z."/>
            <person name="Xu S."/>
            <person name="Zhu R."/>
            <person name="Wang S."/>
            <person name="Zhang T."/>
            <person name="Zhao G."/>
        </authorList>
    </citation>
    <scope>NUCLEOTIDE SEQUENCE [LARGE SCALE GENOMIC DNA]</scope>
    <source>
        <strain evidence="2">cv. Xinhai21</strain>
        <tissue evidence="1">Leaf</tissue>
    </source>
</reference>
<evidence type="ECO:0000313" key="2">
    <source>
        <dbReference type="Proteomes" id="UP000239757"/>
    </source>
</evidence>
<accession>A0A2P5W0N8</accession>
<protein>
    <submittedName>
        <fullName evidence="1">Uncharacterized protein</fullName>
    </submittedName>
</protein>
<organism evidence="1 2">
    <name type="scientific">Gossypium barbadense</name>
    <name type="common">Sea Island cotton</name>
    <name type="synonym">Hibiscus barbadensis</name>
    <dbReference type="NCBI Taxonomy" id="3634"/>
    <lineage>
        <taxon>Eukaryota</taxon>
        <taxon>Viridiplantae</taxon>
        <taxon>Streptophyta</taxon>
        <taxon>Embryophyta</taxon>
        <taxon>Tracheophyta</taxon>
        <taxon>Spermatophyta</taxon>
        <taxon>Magnoliopsida</taxon>
        <taxon>eudicotyledons</taxon>
        <taxon>Gunneridae</taxon>
        <taxon>Pentapetalae</taxon>
        <taxon>rosids</taxon>
        <taxon>malvids</taxon>
        <taxon>Malvales</taxon>
        <taxon>Malvaceae</taxon>
        <taxon>Malvoideae</taxon>
        <taxon>Gossypium</taxon>
    </lineage>
</organism>
<gene>
    <name evidence="1" type="ORF">GOBAR_AA36051</name>
</gene>
<dbReference type="Proteomes" id="UP000239757">
    <property type="component" value="Unassembled WGS sequence"/>
</dbReference>
<dbReference type="AlphaFoldDB" id="A0A2P5W0N8"/>
<sequence>MGGNGGYIDVVEGSGVKFASRDGGVAKNIPREEGGAPINIVFGVKVDDDELNASTPDRSLMWGCDRLLK</sequence>
<dbReference type="EMBL" id="KZ669748">
    <property type="protein sequence ID" value="PPR84663.1"/>
    <property type="molecule type" value="Genomic_DNA"/>
</dbReference>
<proteinExistence type="predicted"/>